<organism evidence="2">
    <name type="scientific">Myoviridae sp. ctPuP5</name>
    <dbReference type="NCBI Taxonomy" id="2823543"/>
    <lineage>
        <taxon>Viruses</taxon>
        <taxon>Duplodnaviria</taxon>
        <taxon>Heunggongvirae</taxon>
        <taxon>Uroviricota</taxon>
        <taxon>Caudoviricetes</taxon>
    </lineage>
</organism>
<accession>A0A8S5L9H4</accession>
<feature type="region of interest" description="Disordered" evidence="1">
    <location>
        <begin position="174"/>
        <end position="197"/>
    </location>
</feature>
<name>A0A8S5L9H4_9CAUD</name>
<protein>
    <submittedName>
        <fullName evidence="2">Uncharacterized protein</fullName>
    </submittedName>
</protein>
<sequence length="197" mass="22270">MKKIKITKEQHELAIKEAVSLTVNTGSTNGNVNQAIQNTKRDAQRDGINPNKVGYNIPAQESVVSKKAIKEMRIKNLLKNATVMTKKEISEKINSGKLNEDTGSIMYSDLINSEVMSLSDEIKHAKENYTNAISMFFDTLFKQGRDMKTINKIISMADLTKYIPKAEINRKEAEFKNSQNMAKQNVKDQQKEVKQSV</sequence>
<feature type="compositionally biased region" description="Basic and acidic residues" evidence="1">
    <location>
        <begin position="185"/>
        <end position="197"/>
    </location>
</feature>
<evidence type="ECO:0000256" key="1">
    <source>
        <dbReference type="SAM" id="MobiDB-lite"/>
    </source>
</evidence>
<proteinExistence type="predicted"/>
<reference evidence="2" key="1">
    <citation type="journal article" date="2021" name="Proc. Natl. Acad. Sci. U.S.A.">
        <title>A Catalog of Tens of Thousands of Viruses from Human Metagenomes Reveals Hidden Associations with Chronic Diseases.</title>
        <authorList>
            <person name="Tisza M.J."/>
            <person name="Buck C.B."/>
        </authorList>
    </citation>
    <scope>NUCLEOTIDE SEQUENCE</scope>
    <source>
        <strain evidence="2">CtPuP5</strain>
    </source>
</reference>
<dbReference type="EMBL" id="BK014662">
    <property type="protein sequence ID" value="DAD66535.1"/>
    <property type="molecule type" value="Genomic_DNA"/>
</dbReference>
<evidence type="ECO:0000313" key="2">
    <source>
        <dbReference type="EMBL" id="DAD66535.1"/>
    </source>
</evidence>